<keyword evidence="3" id="KW-1185">Reference proteome</keyword>
<proteinExistence type="predicted"/>
<dbReference type="Proteomes" id="UP000324022">
    <property type="component" value="Unassembled WGS sequence"/>
</dbReference>
<dbReference type="AlphaFoldDB" id="A0A5C3EK09"/>
<protein>
    <submittedName>
        <fullName evidence="2">Uncharacterized protein</fullName>
    </submittedName>
</protein>
<evidence type="ECO:0000313" key="3">
    <source>
        <dbReference type="Proteomes" id="UP000324022"/>
    </source>
</evidence>
<evidence type="ECO:0000256" key="1">
    <source>
        <dbReference type="SAM" id="MobiDB-lite"/>
    </source>
</evidence>
<name>A0A5C3EK09_9BASI</name>
<sequence length="135" mass="15052">MYCWCMCACVPAKRSLECRTRRLSFTSPSTSAAFHAIRSSSSETEAISSWHLAGDRISRGQSTERSTAQHCNAHTPFESETRLGAESGVDTKHKSQHNRGFPVDRGKCTSNVQQPTLAGWDRLRVRGPKWNLDPT</sequence>
<accession>A0A5C3EK09</accession>
<evidence type="ECO:0000313" key="2">
    <source>
        <dbReference type="EMBL" id="SPO29589.1"/>
    </source>
</evidence>
<dbReference type="EMBL" id="OOIN01000029">
    <property type="protein sequence ID" value="SPO29589.1"/>
    <property type="molecule type" value="Genomic_DNA"/>
</dbReference>
<feature type="region of interest" description="Disordered" evidence="1">
    <location>
        <begin position="59"/>
        <end position="110"/>
    </location>
</feature>
<feature type="compositionally biased region" description="Basic and acidic residues" evidence="1">
    <location>
        <begin position="77"/>
        <end position="93"/>
    </location>
</feature>
<feature type="compositionally biased region" description="Polar residues" evidence="1">
    <location>
        <begin position="59"/>
        <end position="72"/>
    </location>
</feature>
<reference evidence="2 3" key="1">
    <citation type="submission" date="2018-03" db="EMBL/GenBank/DDBJ databases">
        <authorList>
            <person name="Guldener U."/>
        </authorList>
    </citation>
    <scope>NUCLEOTIDE SEQUENCE [LARGE SCALE GENOMIC DNA]</scope>
    <source>
        <strain evidence="2 3">NBRC100155</strain>
    </source>
</reference>
<gene>
    <name evidence="2" type="ORF">UTRI_05411</name>
</gene>
<organism evidence="2 3">
    <name type="scientific">Ustilago trichophora</name>
    <dbReference type="NCBI Taxonomy" id="86804"/>
    <lineage>
        <taxon>Eukaryota</taxon>
        <taxon>Fungi</taxon>
        <taxon>Dikarya</taxon>
        <taxon>Basidiomycota</taxon>
        <taxon>Ustilaginomycotina</taxon>
        <taxon>Ustilaginomycetes</taxon>
        <taxon>Ustilaginales</taxon>
        <taxon>Ustilaginaceae</taxon>
        <taxon>Ustilago</taxon>
    </lineage>
</organism>